<proteinExistence type="predicted"/>
<protein>
    <submittedName>
        <fullName evidence="6">IclR family transcriptional regulator</fullName>
    </submittedName>
</protein>
<dbReference type="PANTHER" id="PTHR30136">
    <property type="entry name" value="HELIX-TURN-HELIX TRANSCRIPTIONAL REGULATOR, ICLR FAMILY"/>
    <property type="match status" value="1"/>
</dbReference>
<dbReference type="RefSeq" id="WP_381834913.1">
    <property type="nucleotide sequence ID" value="NZ_JBHTCF010000012.1"/>
</dbReference>
<name>A0ABW2JQH2_9ACTN</name>
<evidence type="ECO:0000256" key="3">
    <source>
        <dbReference type="ARBA" id="ARBA00023163"/>
    </source>
</evidence>
<evidence type="ECO:0000259" key="5">
    <source>
        <dbReference type="PROSITE" id="PS51078"/>
    </source>
</evidence>
<evidence type="ECO:0000259" key="4">
    <source>
        <dbReference type="PROSITE" id="PS51077"/>
    </source>
</evidence>
<evidence type="ECO:0000313" key="7">
    <source>
        <dbReference type="Proteomes" id="UP001596523"/>
    </source>
</evidence>
<dbReference type="PANTHER" id="PTHR30136:SF35">
    <property type="entry name" value="HTH-TYPE TRANSCRIPTIONAL REGULATOR RV1719"/>
    <property type="match status" value="1"/>
</dbReference>
<dbReference type="InterPro" id="IPR050707">
    <property type="entry name" value="HTH_MetabolicPath_Reg"/>
</dbReference>
<dbReference type="Proteomes" id="UP001596523">
    <property type="component" value="Unassembled WGS sequence"/>
</dbReference>
<evidence type="ECO:0000256" key="1">
    <source>
        <dbReference type="ARBA" id="ARBA00023015"/>
    </source>
</evidence>
<dbReference type="PROSITE" id="PS51077">
    <property type="entry name" value="HTH_ICLR"/>
    <property type="match status" value="1"/>
</dbReference>
<dbReference type="Gene3D" id="1.10.10.10">
    <property type="entry name" value="Winged helix-like DNA-binding domain superfamily/Winged helix DNA-binding domain"/>
    <property type="match status" value="1"/>
</dbReference>
<keyword evidence="3" id="KW-0804">Transcription</keyword>
<dbReference type="Pfam" id="PF09339">
    <property type="entry name" value="HTH_IclR"/>
    <property type="match status" value="1"/>
</dbReference>
<evidence type="ECO:0000256" key="2">
    <source>
        <dbReference type="ARBA" id="ARBA00023125"/>
    </source>
</evidence>
<dbReference type="InterPro" id="IPR014757">
    <property type="entry name" value="Tscrpt_reg_IclR_C"/>
</dbReference>
<feature type="domain" description="IclR-ED" evidence="5">
    <location>
        <begin position="69"/>
        <end position="287"/>
    </location>
</feature>
<keyword evidence="2" id="KW-0238">DNA-binding</keyword>
<keyword evidence="1" id="KW-0805">Transcription regulation</keyword>
<dbReference type="InterPro" id="IPR005471">
    <property type="entry name" value="Tscrpt_reg_IclR_N"/>
</dbReference>
<organism evidence="6 7">
    <name type="scientific">Streptomyces monticola</name>
    <dbReference type="NCBI Taxonomy" id="2666263"/>
    <lineage>
        <taxon>Bacteria</taxon>
        <taxon>Bacillati</taxon>
        <taxon>Actinomycetota</taxon>
        <taxon>Actinomycetes</taxon>
        <taxon>Kitasatosporales</taxon>
        <taxon>Streptomycetaceae</taxon>
        <taxon>Streptomyces</taxon>
    </lineage>
</organism>
<comment type="caution">
    <text evidence="6">The sequence shown here is derived from an EMBL/GenBank/DDBJ whole genome shotgun (WGS) entry which is preliminary data.</text>
</comment>
<reference evidence="7" key="1">
    <citation type="journal article" date="2019" name="Int. J. Syst. Evol. Microbiol.">
        <title>The Global Catalogue of Microorganisms (GCM) 10K type strain sequencing project: providing services to taxonomists for standard genome sequencing and annotation.</title>
        <authorList>
            <consortium name="The Broad Institute Genomics Platform"/>
            <consortium name="The Broad Institute Genome Sequencing Center for Infectious Disease"/>
            <person name="Wu L."/>
            <person name="Ma J."/>
        </authorList>
    </citation>
    <scope>NUCLEOTIDE SEQUENCE [LARGE SCALE GENOMIC DNA]</scope>
    <source>
        <strain evidence="7">SYNS20</strain>
    </source>
</reference>
<dbReference type="PROSITE" id="PS51078">
    <property type="entry name" value="ICLR_ED"/>
    <property type="match status" value="1"/>
</dbReference>
<keyword evidence="7" id="KW-1185">Reference proteome</keyword>
<gene>
    <name evidence="6" type="ORF">ACFQVC_25915</name>
</gene>
<dbReference type="SUPFAM" id="SSF55781">
    <property type="entry name" value="GAF domain-like"/>
    <property type="match status" value="1"/>
</dbReference>
<accession>A0ABW2JQH2</accession>
<dbReference type="SUPFAM" id="SSF46785">
    <property type="entry name" value="Winged helix' DNA-binding domain"/>
    <property type="match status" value="1"/>
</dbReference>
<sequence length="295" mass="30895">MVRPALAATRALAVLDHFAAHPERSYSLSELSTALDINAPSLLAVLRSLTDAGYLVRHPGRKTYGLGMSAVAAGHAALTRHRVVDRARHELRALAAESGAAGVISAVAGESIVILGVEGRPTTPEVWAGQRLPLLPPLGQVFLAWSGAGDIRRWLDRTAAGVPLPAHLDTALAVVRERGWSAHRDTAARTALGATLAQLADTPRDSELRTRVAESVLALGEDYELLEVAPRATYRLATLSAPVFDQYGTVALALTATGLPPLAGARVQELAGRLTAVGRVLSQEIGGRPPVGSPG</sequence>
<dbReference type="InterPro" id="IPR029016">
    <property type="entry name" value="GAF-like_dom_sf"/>
</dbReference>
<evidence type="ECO:0000313" key="6">
    <source>
        <dbReference type="EMBL" id="MFC7307653.1"/>
    </source>
</evidence>
<dbReference type="InterPro" id="IPR036390">
    <property type="entry name" value="WH_DNA-bd_sf"/>
</dbReference>
<dbReference type="Gene3D" id="3.30.450.40">
    <property type="match status" value="1"/>
</dbReference>
<dbReference type="SMART" id="SM00346">
    <property type="entry name" value="HTH_ICLR"/>
    <property type="match status" value="1"/>
</dbReference>
<feature type="domain" description="HTH iclR-type" evidence="4">
    <location>
        <begin position="5"/>
        <end position="68"/>
    </location>
</feature>
<dbReference type="InterPro" id="IPR036388">
    <property type="entry name" value="WH-like_DNA-bd_sf"/>
</dbReference>
<dbReference type="EMBL" id="JBHTCF010000012">
    <property type="protein sequence ID" value="MFC7307653.1"/>
    <property type="molecule type" value="Genomic_DNA"/>
</dbReference>